<dbReference type="InterPro" id="IPR040161">
    <property type="entry name" value="FB224"/>
</dbReference>
<feature type="region of interest" description="Disordered" evidence="1">
    <location>
        <begin position="1"/>
        <end position="76"/>
    </location>
</feature>
<keyword evidence="4" id="KW-1185">Reference proteome</keyword>
<dbReference type="FunCoup" id="E3MGR6">
    <property type="interactions" value="959"/>
</dbReference>
<dbReference type="STRING" id="31234.E3MGR6"/>
<feature type="domain" description="DUF38" evidence="2">
    <location>
        <begin position="202"/>
        <end position="325"/>
    </location>
</feature>
<reference evidence="3" key="1">
    <citation type="submission" date="2007-07" db="EMBL/GenBank/DDBJ databases">
        <title>PCAP assembly of the Caenorhabditis remanei genome.</title>
        <authorList>
            <consortium name="The Caenorhabditis remanei Sequencing Consortium"/>
            <person name="Wilson R.K."/>
        </authorList>
    </citation>
    <scope>NUCLEOTIDE SEQUENCE [LARGE SCALE GENOMIC DNA]</scope>
    <source>
        <strain evidence="3">PB4641</strain>
    </source>
</reference>
<dbReference type="AlphaFoldDB" id="E3MGR6"/>
<dbReference type="Proteomes" id="UP000008281">
    <property type="component" value="Unassembled WGS sequence"/>
</dbReference>
<organism evidence="4">
    <name type="scientific">Caenorhabditis remanei</name>
    <name type="common">Caenorhabditis vulgaris</name>
    <dbReference type="NCBI Taxonomy" id="31234"/>
    <lineage>
        <taxon>Eukaryota</taxon>
        <taxon>Metazoa</taxon>
        <taxon>Ecdysozoa</taxon>
        <taxon>Nematoda</taxon>
        <taxon>Chromadorea</taxon>
        <taxon>Rhabditida</taxon>
        <taxon>Rhabditina</taxon>
        <taxon>Rhabditomorpha</taxon>
        <taxon>Rhabditoidea</taxon>
        <taxon>Rhabditidae</taxon>
        <taxon>Peloderinae</taxon>
        <taxon>Caenorhabditis</taxon>
    </lineage>
</organism>
<dbReference type="OrthoDB" id="5908866at2759"/>
<dbReference type="InterPro" id="IPR002900">
    <property type="entry name" value="DUF38/FTH_CAE_spp"/>
</dbReference>
<dbReference type="PANTHER" id="PTHR23015:SF4">
    <property type="entry name" value="DUF38 DOMAIN-CONTAINING PROTEIN-RELATED"/>
    <property type="match status" value="1"/>
</dbReference>
<evidence type="ECO:0000256" key="1">
    <source>
        <dbReference type="SAM" id="MobiDB-lite"/>
    </source>
</evidence>
<accession>E3MGR6</accession>
<evidence type="ECO:0000259" key="2">
    <source>
        <dbReference type="Pfam" id="PF01827"/>
    </source>
</evidence>
<dbReference type="HOGENOM" id="CLU_030831_0_0_1"/>
<evidence type="ECO:0000313" key="4">
    <source>
        <dbReference type="Proteomes" id="UP000008281"/>
    </source>
</evidence>
<dbReference type="Pfam" id="PF01827">
    <property type="entry name" value="FTH"/>
    <property type="match status" value="1"/>
</dbReference>
<evidence type="ECO:0000313" key="3">
    <source>
        <dbReference type="EMBL" id="EFP01790.1"/>
    </source>
</evidence>
<dbReference type="EMBL" id="DS268444">
    <property type="protein sequence ID" value="EFP01790.1"/>
    <property type="molecule type" value="Genomic_DNA"/>
</dbReference>
<dbReference type="InParanoid" id="E3MGR6"/>
<protein>
    <recommendedName>
        <fullName evidence="2">DUF38 domain-containing protein</fullName>
    </recommendedName>
</protein>
<feature type="compositionally biased region" description="Basic residues" evidence="1">
    <location>
        <begin position="1"/>
        <end position="18"/>
    </location>
</feature>
<name>E3MGR6_CAERE</name>
<dbReference type="PANTHER" id="PTHR23015">
    <property type="entry name" value="UNCHARACTERIZED C.ELEGANS PROTEIN"/>
    <property type="match status" value="1"/>
</dbReference>
<gene>
    <name evidence="3" type="ORF">CRE_23435</name>
</gene>
<dbReference type="GO" id="GO:0045087">
    <property type="term" value="P:innate immune response"/>
    <property type="evidence" value="ECO:0007669"/>
    <property type="project" value="TreeGrafter"/>
</dbReference>
<sequence length="375" mass="42460">MWAKVMKKTRQCLKKRKYPPILRSSDPPILRSSDPPILRSSDPPILRSSDPPILRSSDPPILRSSDPPILRSSDPPILRSCDPPILPPLHMTVCPSACPDVLVTKKKYEGNFRLQSGEETTHIVYRKVMNGCYVFINTTANRTKQTLFEGMDYKELLKKDLAVFLRHQKIILKEIWIEGKTADIDQVLNALKAHSENPRARKFPLKTNKLSLRGLAAPQLLLALSSVDTQSLCSLYISSQRRVLTDDITATEQWKNLDTCNISGFRVSDVGRISHVNNFRGCVTIVTAADIVYLKTVFLNSPNFSYCSFIYDSVASISDIATTFGVQPFARRYWFFRKPNDTSRVLHLKVTESDKLVEFGHKYTTDMPNDAEIIG</sequence>
<proteinExistence type="predicted"/>